<comment type="caution">
    <text evidence="1">The sequence shown here is derived from an EMBL/GenBank/DDBJ whole genome shotgun (WGS) entry which is preliminary data.</text>
</comment>
<evidence type="ECO:0000313" key="2">
    <source>
        <dbReference type="Proteomes" id="UP000028582"/>
    </source>
</evidence>
<accession>A0A080ZBT0</accession>
<dbReference type="EMBL" id="ANJA01003336">
    <property type="protein sequence ID" value="ETO64091.1"/>
    <property type="molecule type" value="Genomic_DNA"/>
</dbReference>
<dbReference type="AlphaFoldDB" id="A0A080ZBT0"/>
<name>A0A080ZBT0_PHYNI</name>
<dbReference type="Proteomes" id="UP000028582">
    <property type="component" value="Unassembled WGS sequence"/>
</dbReference>
<organism evidence="1 2">
    <name type="scientific">Phytophthora nicotianae P1976</name>
    <dbReference type="NCBI Taxonomy" id="1317066"/>
    <lineage>
        <taxon>Eukaryota</taxon>
        <taxon>Sar</taxon>
        <taxon>Stramenopiles</taxon>
        <taxon>Oomycota</taxon>
        <taxon>Peronosporomycetes</taxon>
        <taxon>Peronosporales</taxon>
        <taxon>Peronosporaceae</taxon>
        <taxon>Phytophthora</taxon>
    </lineage>
</organism>
<protein>
    <submittedName>
        <fullName evidence="1">Uncharacterized protein</fullName>
    </submittedName>
</protein>
<sequence length="49" mass="5201">MAKEALAPNQVCPWHRIEEACALGVFGEIFEGLGRACEAIGSVLCTVPL</sequence>
<proteinExistence type="predicted"/>
<evidence type="ECO:0000313" key="1">
    <source>
        <dbReference type="EMBL" id="ETO64091.1"/>
    </source>
</evidence>
<gene>
    <name evidence="1" type="ORF">F444_18329</name>
</gene>
<reference evidence="1 2" key="1">
    <citation type="submission" date="2013-11" db="EMBL/GenBank/DDBJ databases">
        <title>The Genome Sequence of Phytophthora parasitica P1976.</title>
        <authorList>
            <consortium name="The Broad Institute Genomics Platform"/>
            <person name="Russ C."/>
            <person name="Tyler B."/>
            <person name="Panabieres F."/>
            <person name="Shan W."/>
            <person name="Tripathy S."/>
            <person name="Grunwald N."/>
            <person name="Machado M."/>
            <person name="Johnson C.S."/>
            <person name="Walker B."/>
            <person name="Young S."/>
            <person name="Zeng Q."/>
            <person name="Gargeya S."/>
            <person name="Fitzgerald M."/>
            <person name="Haas B."/>
            <person name="Abouelleil A."/>
            <person name="Allen A.W."/>
            <person name="Alvarado L."/>
            <person name="Arachchi H.M."/>
            <person name="Berlin A.M."/>
            <person name="Chapman S.B."/>
            <person name="Gainer-Dewar J."/>
            <person name="Goldberg J."/>
            <person name="Griggs A."/>
            <person name="Gujja S."/>
            <person name="Hansen M."/>
            <person name="Howarth C."/>
            <person name="Imamovic A."/>
            <person name="Ireland A."/>
            <person name="Larimer J."/>
            <person name="McCowan C."/>
            <person name="Murphy C."/>
            <person name="Pearson M."/>
            <person name="Poon T.W."/>
            <person name="Priest M."/>
            <person name="Roberts A."/>
            <person name="Saif S."/>
            <person name="Shea T."/>
            <person name="Sisk P."/>
            <person name="Sykes S."/>
            <person name="Wortman J."/>
            <person name="Nusbaum C."/>
            <person name="Birren B."/>
        </authorList>
    </citation>
    <scope>NUCLEOTIDE SEQUENCE [LARGE SCALE GENOMIC DNA]</scope>
    <source>
        <strain evidence="1 2">P1976</strain>
    </source>
</reference>